<evidence type="ECO:0000313" key="4">
    <source>
        <dbReference type="EMBL" id="OWK14760.1"/>
    </source>
</evidence>
<evidence type="ECO:0000313" key="5">
    <source>
        <dbReference type="Proteomes" id="UP000242450"/>
    </source>
</evidence>
<dbReference type="GO" id="GO:0031491">
    <property type="term" value="F:nucleosome binding"/>
    <property type="evidence" value="ECO:0007669"/>
    <property type="project" value="TreeGrafter"/>
</dbReference>
<dbReference type="PANTHER" id="PTHR15502">
    <property type="entry name" value="CALCINEURIN-BINDING PROTEIN CABIN 1-RELATED"/>
    <property type="match status" value="1"/>
</dbReference>
<keyword evidence="5" id="KW-1185">Reference proteome</keyword>
<evidence type="ECO:0000256" key="1">
    <source>
        <dbReference type="ARBA" id="ARBA00004123"/>
    </source>
</evidence>
<reference evidence="4 5" key="1">
    <citation type="journal article" date="2018" name="Mol. Genet. Genomics">
        <title>The red deer Cervus elaphus genome CerEla1.0: sequencing, annotating, genes, and chromosomes.</title>
        <authorList>
            <person name="Bana N.A."/>
            <person name="Nyiri A."/>
            <person name="Nagy J."/>
            <person name="Frank K."/>
            <person name="Nagy T."/>
            <person name="Steger V."/>
            <person name="Schiller M."/>
            <person name="Lakatos P."/>
            <person name="Sugar L."/>
            <person name="Horn P."/>
            <person name="Barta E."/>
            <person name="Orosz L."/>
        </authorList>
    </citation>
    <scope>NUCLEOTIDE SEQUENCE [LARGE SCALE GENOMIC DNA]</scope>
    <source>
        <strain evidence="4">Hungarian</strain>
    </source>
</reference>
<evidence type="ECO:0000256" key="2">
    <source>
        <dbReference type="ARBA" id="ARBA00023242"/>
    </source>
</evidence>
<dbReference type="OrthoDB" id="77564at2759"/>
<accession>A0A212D943</accession>
<protein>
    <submittedName>
        <fullName evidence="4">Uncharacterized protein</fullName>
    </submittedName>
</protein>
<dbReference type="EMBL" id="MKHE01000005">
    <property type="protein sequence ID" value="OWK14760.1"/>
    <property type="molecule type" value="Genomic_DNA"/>
</dbReference>
<dbReference type="SUPFAM" id="SSF48452">
    <property type="entry name" value="TPR-like"/>
    <property type="match status" value="1"/>
</dbReference>
<dbReference type="Gene3D" id="1.25.40.10">
    <property type="entry name" value="Tetratricopeptide repeat domain"/>
    <property type="match status" value="1"/>
</dbReference>
<feature type="non-terminal residue" evidence="4">
    <location>
        <position position="1"/>
    </location>
</feature>
<dbReference type="PANTHER" id="PTHR15502:SF7">
    <property type="entry name" value="CALCINEURIN-BINDING PROTEIN CABIN-1"/>
    <property type="match status" value="1"/>
</dbReference>
<feature type="region of interest" description="Disordered" evidence="3">
    <location>
        <begin position="1"/>
        <end position="26"/>
    </location>
</feature>
<sequence length="222" mass="25481">IRIAALNASSTVEDDHEGSCKSHKTQTKEAQEAEAFALYHKALDLQKHDRFEESAKAYHELLEARLLREAVMLDSTDVNLWYKIGHVALRLIRVPLARHAFEEGLRCNPDHWPCLDNLITVLYTLSDYTTCLYFICKALEKDCCYSKGLVLKEKIFQEQPCLRQDSLHMFLNDMSIHEVSVSAAESQAIVDEALGLRRRRQALTVREKEPDLKLVQPIPFLT</sequence>
<evidence type="ECO:0000256" key="3">
    <source>
        <dbReference type="SAM" id="MobiDB-lite"/>
    </source>
</evidence>
<dbReference type="Proteomes" id="UP000242450">
    <property type="component" value="Chromosome 5"/>
</dbReference>
<proteinExistence type="predicted"/>
<organism evidence="4 5">
    <name type="scientific">Cervus elaphus hippelaphus</name>
    <name type="common">European red deer</name>
    <dbReference type="NCBI Taxonomy" id="46360"/>
    <lineage>
        <taxon>Eukaryota</taxon>
        <taxon>Metazoa</taxon>
        <taxon>Chordata</taxon>
        <taxon>Craniata</taxon>
        <taxon>Vertebrata</taxon>
        <taxon>Euteleostomi</taxon>
        <taxon>Mammalia</taxon>
        <taxon>Eutheria</taxon>
        <taxon>Laurasiatheria</taxon>
        <taxon>Artiodactyla</taxon>
        <taxon>Ruminantia</taxon>
        <taxon>Pecora</taxon>
        <taxon>Cervidae</taxon>
        <taxon>Cervinae</taxon>
        <taxon>Cervus</taxon>
    </lineage>
</organism>
<dbReference type="GO" id="GO:0005634">
    <property type="term" value="C:nucleus"/>
    <property type="evidence" value="ECO:0007669"/>
    <property type="project" value="UniProtKB-SubCell"/>
</dbReference>
<keyword evidence="2" id="KW-0539">Nucleus</keyword>
<dbReference type="GO" id="GO:0006325">
    <property type="term" value="P:chromatin organization"/>
    <property type="evidence" value="ECO:0007669"/>
    <property type="project" value="InterPro"/>
</dbReference>
<name>A0A212D943_CEREH</name>
<gene>
    <name evidence="4" type="ORF">Celaphus_00000085</name>
</gene>
<dbReference type="InterPro" id="IPR033053">
    <property type="entry name" value="Hir3/CABIN1"/>
</dbReference>
<comment type="caution">
    <text evidence="4">The sequence shown here is derived from an EMBL/GenBank/DDBJ whole genome shotgun (WGS) entry which is preliminary data.</text>
</comment>
<comment type="subcellular location">
    <subcellularLocation>
        <location evidence="1">Nucleus</location>
    </subcellularLocation>
</comment>
<dbReference type="InterPro" id="IPR011990">
    <property type="entry name" value="TPR-like_helical_dom_sf"/>
</dbReference>
<dbReference type="AlphaFoldDB" id="A0A212D943"/>